<comment type="caution">
    <text evidence="2">The sequence shown here is derived from an EMBL/GenBank/DDBJ whole genome shotgun (WGS) entry which is preliminary data.</text>
</comment>
<keyword evidence="3" id="KW-1185">Reference proteome</keyword>
<dbReference type="AlphaFoldDB" id="A0AAD6WVX9"/>
<protein>
    <submittedName>
        <fullName evidence="2">Uncharacterized protein</fullName>
    </submittedName>
</protein>
<feature type="compositionally biased region" description="Basic and acidic residues" evidence="1">
    <location>
        <begin position="225"/>
        <end position="237"/>
    </location>
</feature>
<proteinExistence type="predicted"/>
<dbReference type="EMBL" id="JARJCM010000154">
    <property type="protein sequence ID" value="KAJ7025326.1"/>
    <property type="molecule type" value="Genomic_DNA"/>
</dbReference>
<dbReference type="Proteomes" id="UP001218188">
    <property type="component" value="Unassembled WGS sequence"/>
</dbReference>
<sequence length="261" mass="29922">MPFLAMACPVARRKEWMPKGLDHRPYHPDFEDNDVVLDGMDEREFECSGDLEEYLREFYRKIKPFCVDLPTLCDVPDQDIPAIFARFRALEVAGQRDTLFAFECRVRAFVGERFQQLPPDARAQVSLPKLPPGITNFTYWVVSADMLSMRSELIELKVWVSNSWRLKNHRSEFVPELLLRYSPTLGDGNHKSLAASLIDLLCSLQVVKDFGTQFSNFLHRFSASRADDKSSSKRDEDVPQDSVPSPPSTSPNLKHRRCPSP</sequence>
<name>A0AAD6WVX9_9AGAR</name>
<gene>
    <name evidence="2" type="ORF">C8F04DRAFT_1191467</name>
</gene>
<evidence type="ECO:0000256" key="1">
    <source>
        <dbReference type="SAM" id="MobiDB-lite"/>
    </source>
</evidence>
<evidence type="ECO:0000313" key="3">
    <source>
        <dbReference type="Proteomes" id="UP001218188"/>
    </source>
</evidence>
<reference evidence="2" key="1">
    <citation type="submission" date="2023-03" db="EMBL/GenBank/DDBJ databases">
        <title>Massive genome expansion in bonnet fungi (Mycena s.s.) driven by repeated elements and novel gene families across ecological guilds.</title>
        <authorList>
            <consortium name="Lawrence Berkeley National Laboratory"/>
            <person name="Harder C.B."/>
            <person name="Miyauchi S."/>
            <person name="Viragh M."/>
            <person name="Kuo A."/>
            <person name="Thoen E."/>
            <person name="Andreopoulos B."/>
            <person name="Lu D."/>
            <person name="Skrede I."/>
            <person name="Drula E."/>
            <person name="Henrissat B."/>
            <person name="Morin E."/>
            <person name="Kohler A."/>
            <person name="Barry K."/>
            <person name="LaButti K."/>
            <person name="Morin E."/>
            <person name="Salamov A."/>
            <person name="Lipzen A."/>
            <person name="Mereny Z."/>
            <person name="Hegedus B."/>
            <person name="Baldrian P."/>
            <person name="Stursova M."/>
            <person name="Weitz H."/>
            <person name="Taylor A."/>
            <person name="Grigoriev I.V."/>
            <person name="Nagy L.G."/>
            <person name="Martin F."/>
            <person name="Kauserud H."/>
        </authorList>
    </citation>
    <scope>NUCLEOTIDE SEQUENCE</scope>
    <source>
        <strain evidence="2">CBHHK200</strain>
    </source>
</reference>
<evidence type="ECO:0000313" key="2">
    <source>
        <dbReference type="EMBL" id="KAJ7025326.1"/>
    </source>
</evidence>
<feature type="region of interest" description="Disordered" evidence="1">
    <location>
        <begin position="224"/>
        <end position="261"/>
    </location>
</feature>
<organism evidence="2 3">
    <name type="scientific">Mycena alexandri</name>
    <dbReference type="NCBI Taxonomy" id="1745969"/>
    <lineage>
        <taxon>Eukaryota</taxon>
        <taxon>Fungi</taxon>
        <taxon>Dikarya</taxon>
        <taxon>Basidiomycota</taxon>
        <taxon>Agaricomycotina</taxon>
        <taxon>Agaricomycetes</taxon>
        <taxon>Agaricomycetidae</taxon>
        <taxon>Agaricales</taxon>
        <taxon>Marasmiineae</taxon>
        <taxon>Mycenaceae</taxon>
        <taxon>Mycena</taxon>
    </lineage>
</organism>
<accession>A0AAD6WVX9</accession>